<dbReference type="GO" id="GO:0005886">
    <property type="term" value="C:plasma membrane"/>
    <property type="evidence" value="ECO:0007669"/>
    <property type="project" value="UniProtKB-SubCell"/>
</dbReference>
<dbReference type="InterPro" id="IPR052205">
    <property type="entry name" value="FliO/MopB"/>
</dbReference>
<proteinExistence type="inferred from homology"/>
<evidence type="ECO:0000256" key="3">
    <source>
        <dbReference type="ARBA" id="ARBA00022989"/>
    </source>
</evidence>
<dbReference type="GO" id="GO:0009425">
    <property type="term" value="C:bacterial-type flagellum basal body"/>
    <property type="evidence" value="ECO:0007669"/>
    <property type="project" value="UniProtKB-SubCell"/>
</dbReference>
<protein>
    <recommendedName>
        <fullName evidence="7">Flagellar protein</fullName>
    </recommendedName>
</protein>
<keyword evidence="10" id="KW-1185">Reference proteome</keyword>
<feature type="chain" id="PRO_5016369988" description="Flagellar protein" evidence="8">
    <location>
        <begin position="23"/>
        <end position="156"/>
    </location>
</feature>
<reference evidence="9 10" key="1">
    <citation type="submission" date="2018-05" db="EMBL/GenBank/DDBJ databases">
        <title>Genomic Encyclopedia of Type Strains, Phase IV (KMG-IV): sequencing the most valuable type-strain genomes for metagenomic binning, comparative biology and taxonomic classification.</title>
        <authorList>
            <person name="Goeker M."/>
        </authorList>
    </citation>
    <scope>NUCLEOTIDE SEQUENCE [LARGE SCALE GENOMIC DNA]</scope>
    <source>
        <strain evidence="9 10">DSM 23606</strain>
    </source>
</reference>
<keyword evidence="3 7" id="KW-1133">Transmembrane helix</keyword>
<evidence type="ECO:0000256" key="4">
    <source>
        <dbReference type="ARBA" id="ARBA00023136"/>
    </source>
</evidence>
<name>A0A317N1V6_9GAMM</name>
<evidence type="ECO:0000256" key="7">
    <source>
        <dbReference type="RuleBase" id="RU362064"/>
    </source>
</evidence>
<feature type="transmembrane region" description="Helical" evidence="7">
    <location>
        <begin position="38"/>
        <end position="58"/>
    </location>
</feature>
<dbReference type="AlphaFoldDB" id="A0A317N1V6"/>
<dbReference type="OrthoDB" id="6897726at2"/>
<evidence type="ECO:0000256" key="8">
    <source>
        <dbReference type="SAM" id="SignalP"/>
    </source>
</evidence>
<dbReference type="Pfam" id="PF04347">
    <property type="entry name" value="FliO"/>
    <property type="match status" value="1"/>
</dbReference>
<dbReference type="GO" id="GO:0044781">
    <property type="term" value="P:bacterial-type flagellum organization"/>
    <property type="evidence" value="ECO:0007669"/>
    <property type="project" value="UniProtKB-UniRule"/>
</dbReference>
<accession>A0A317N1V6</accession>
<dbReference type="Proteomes" id="UP000246569">
    <property type="component" value="Unassembled WGS sequence"/>
</dbReference>
<keyword evidence="9" id="KW-0966">Cell projection</keyword>
<organism evidence="9 10">
    <name type="scientific">Plasticicumulans acidivorans</name>
    <dbReference type="NCBI Taxonomy" id="886464"/>
    <lineage>
        <taxon>Bacteria</taxon>
        <taxon>Pseudomonadati</taxon>
        <taxon>Pseudomonadota</taxon>
        <taxon>Gammaproteobacteria</taxon>
        <taxon>Candidatus Competibacteraceae</taxon>
        <taxon>Plasticicumulans</taxon>
    </lineage>
</organism>
<keyword evidence="8" id="KW-0732">Signal</keyword>
<evidence type="ECO:0000313" key="10">
    <source>
        <dbReference type="Proteomes" id="UP000246569"/>
    </source>
</evidence>
<dbReference type="RefSeq" id="WP_110017780.1">
    <property type="nucleotide sequence ID" value="NZ_QGTJ01000003.1"/>
</dbReference>
<feature type="signal peptide" evidence="8">
    <location>
        <begin position="1"/>
        <end position="22"/>
    </location>
</feature>
<keyword evidence="9" id="KW-0969">Cilium</keyword>
<dbReference type="NCBIfam" id="TIGR03500">
    <property type="entry name" value="FliO_TIGR"/>
    <property type="match status" value="1"/>
</dbReference>
<dbReference type="EMBL" id="QGTJ01000003">
    <property type="protein sequence ID" value="PWV63273.1"/>
    <property type="molecule type" value="Genomic_DNA"/>
</dbReference>
<comment type="subcellular location">
    <subcellularLocation>
        <location evidence="7">Cell membrane</location>
    </subcellularLocation>
    <subcellularLocation>
        <location evidence="7">Bacterial flagellum basal body</location>
    </subcellularLocation>
</comment>
<keyword evidence="9" id="KW-0282">Flagellum</keyword>
<dbReference type="InterPro" id="IPR022781">
    <property type="entry name" value="Flagellar_biosynth_FliO"/>
</dbReference>
<keyword evidence="4 7" id="KW-0472">Membrane</keyword>
<evidence type="ECO:0000256" key="1">
    <source>
        <dbReference type="ARBA" id="ARBA00022475"/>
    </source>
</evidence>
<evidence type="ECO:0000256" key="6">
    <source>
        <dbReference type="ARBA" id="ARBA00037937"/>
    </source>
</evidence>
<evidence type="ECO:0000256" key="5">
    <source>
        <dbReference type="ARBA" id="ARBA00023143"/>
    </source>
</evidence>
<keyword evidence="1 7" id="KW-1003">Cell membrane</keyword>
<evidence type="ECO:0000313" key="9">
    <source>
        <dbReference type="EMBL" id="PWV63273.1"/>
    </source>
</evidence>
<comment type="similarity">
    <text evidence="6 7">Belongs to the FliO/MopB family.</text>
</comment>
<keyword evidence="5 7" id="KW-0975">Bacterial flagellum</keyword>
<sequence>MKAVPVLRPAAAAMLLPAAAVAADAPAMPPAFDLNALVQLGLGLLGVIVVILLLAWLLRQLPTLRRQSGQIAIVGGLAVGNRERIVLVEVQGTRILLGVTQDSVNALHVFPAAPAHTPPTDHAATPRRSVVEPGLDFRQAMQALREQDHDGSTGRA</sequence>
<evidence type="ECO:0000256" key="2">
    <source>
        <dbReference type="ARBA" id="ARBA00022692"/>
    </source>
</evidence>
<dbReference type="PANTHER" id="PTHR38766:SF1">
    <property type="entry name" value="FLAGELLAR PROTEIN FLIO"/>
    <property type="match status" value="1"/>
</dbReference>
<dbReference type="PANTHER" id="PTHR38766">
    <property type="entry name" value="FLAGELLAR PROTEIN FLIO"/>
    <property type="match status" value="1"/>
</dbReference>
<keyword evidence="2 7" id="KW-0812">Transmembrane</keyword>
<comment type="caution">
    <text evidence="9">The sequence shown here is derived from an EMBL/GenBank/DDBJ whole genome shotgun (WGS) entry which is preliminary data.</text>
</comment>
<gene>
    <name evidence="9" type="ORF">C7443_103198</name>
</gene>